<dbReference type="EMBL" id="JACEIK010002976">
    <property type="protein sequence ID" value="MCD9639701.1"/>
    <property type="molecule type" value="Genomic_DNA"/>
</dbReference>
<feature type="compositionally biased region" description="Basic and acidic residues" evidence="1">
    <location>
        <begin position="18"/>
        <end position="28"/>
    </location>
</feature>
<dbReference type="Proteomes" id="UP000823775">
    <property type="component" value="Unassembled WGS sequence"/>
</dbReference>
<feature type="region of interest" description="Disordered" evidence="1">
    <location>
        <begin position="18"/>
        <end position="40"/>
    </location>
</feature>
<organism evidence="2 3">
    <name type="scientific">Datura stramonium</name>
    <name type="common">Jimsonweed</name>
    <name type="synonym">Common thornapple</name>
    <dbReference type="NCBI Taxonomy" id="4076"/>
    <lineage>
        <taxon>Eukaryota</taxon>
        <taxon>Viridiplantae</taxon>
        <taxon>Streptophyta</taxon>
        <taxon>Embryophyta</taxon>
        <taxon>Tracheophyta</taxon>
        <taxon>Spermatophyta</taxon>
        <taxon>Magnoliopsida</taxon>
        <taxon>eudicotyledons</taxon>
        <taxon>Gunneridae</taxon>
        <taxon>Pentapetalae</taxon>
        <taxon>asterids</taxon>
        <taxon>lamiids</taxon>
        <taxon>Solanales</taxon>
        <taxon>Solanaceae</taxon>
        <taxon>Solanoideae</taxon>
        <taxon>Datureae</taxon>
        <taxon>Datura</taxon>
    </lineage>
</organism>
<comment type="caution">
    <text evidence="2">The sequence shown here is derived from an EMBL/GenBank/DDBJ whole genome shotgun (WGS) entry which is preliminary data.</text>
</comment>
<evidence type="ECO:0000313" key="3">
    <source>
        <dbReference type="Proteomes" id="UP000823775"/>
    </source>
</evidence>
<gene>
    <name evidence="2" type="ORF">HAX54_024407</name>
</gene>
<name>A0ABS8UXZ2_DATST</name>
<evidence type="ECO:0000313" key="2">
    <source>
        <dbReference type="EMBL" id="MCD9639701.1"/>
    </source>
</evidence>
<protein>
    <submittedName>
        <fullName evidence="2">Uncharacterized protein</fullName>
    </submittedName>
</protein>
<evidence type="ECO:0000256" key="1">
    <source>
        <dbReference type="SAM" id="MobiDB-lite"/>
    </source>
</evidence>
<reference evidence="2 3" key="1">
    <citation type="journal article" date="2021" name="BMC Genomics">
        <title>Datura genome reveals duplications of psychoactive alkaloid biosynthetic genes and high mutation rate following tissue culture.</title>
        <authorList>
            <person name="Rajewski A."/>
            <person name="Carter-House D."/>
            <person name="Stajich J."/>
            <person name="Litt A."/>
        </authorList>
    </citation>
    <scope>NUCLEOTIDE SEQUENCE [LARGE SCALE GENOMIC DNA]</scope>
    <source>
        <strain evidence="2">AR-01</strain>
    </source>
</reference>
<sequence length="66" mass="7249">TVQADSVITLAIKTEKDAPSMEREKCTENRIPPPLSASSHTSTFKLDTVVIPTPVPLDFLKVEQRA</sequence>
<keyword evidence="3" id="KW-1185">Reference proteome</keyword>
<accession>A0ABS8UXZ2</accession>
<proteinExistence type="predicted"/>
<feature type="non-terminal residue" evidence="2">
    <location>
        <position position="1"/>
    </location>
</feature>